<dbReference type="InterPro" id="IPR000086">
    <property type="entry name" value="NUDIX_hydrolase_dom"/>
</dbReference>
<proteinExistence type="predicted"/>
<accession>A0A0H5SWY6</accession>
<evidence type="ECO:0000313" key="2">
    <source>
        <dbReference type="EMBL" id="CRZ34863.1"/>
    </source>
</evidence>
<dbReference type="PANTHER" id="PTHR10885">
    <property type="entry name" value="ISOPENTENYL-DIPHOSPHATE DELTA-ISOMERASE"/>
    <property type="match status" value="1"/>
</dbReference>
<organism evidence="2 3">
    <name type="scientific">Herbinix hemicellulosilytica</name>
    <dbReference type="NCBI Taxonomy" id="1564487"/>
    <lineage>
        <taxon>Bacteria</taxon>
        <taxon>Bacillati</taxon>
        <taxon>Bacillota</taxon>
        <taxon>Clostridia</taxon>
        <taxon>Lachnospirales</taxon>
        <taxon>Lachnospiraceae</taxon>
        <taxon>Herbinix</taxon>
    </lineage>
</organism>
<evidence type="ECO:0000313" key="3">
    <source>
        <dbReference type="Proteomes" id="UP000236497"/>
    </source>
</evidence>
<dbReference type="PROSITE" id="PS51462">
    <property type="entry name" value="NUDIX"/>
    <property type="match status" value="1"/>
</dbReference>
<dbReference type="CDD" id="cd04693">
    <property type="entry name" value="NUDIX_Hydrolase"/>
    <property type="match status" value="1"/>
</dbReference>
<evidence type="ECO:0000259" key="1">
    <source>
        <dbReference type="PROSITE" id="PS51462"/>
    </source>
</evidence>
<dbReference type="EMBL" id="CVTD020000017">
    <property type="protein sequence ID" value="CRZ34863.1"/>
    <property type="molecule type" value="Genomic_DNA"/>
</dbReference>
<dbReference type="Pfam" id="PF00293">
    <property type="entry name" value="NUDIX"/>
    <property type="match status" value="1"/>
</dbReference>
<keyword evidence="3" id="KW-1185">Reference proteome</keyword>
<gene>
    <name evidence="2" type="ORF">HHT355_1662</name>
</gene>
<dbReference type="InterPro" id="IPR015797">
    <property type="entry name" value="NUDIX_hydrolase-like_dom_sf"/>
</dbReference>
<protein>
    <recommendedName>
        <fullName evidence="1">Nudix hydrolase domain-containing protein</fullName>
    </recommendedName>
</protein>
<dbReference type="RefSeq" id="WP_103202969.1">
    <property type="nucleotide sequence ID" value="NZ_CVTD020000017.1"/>
</dbReference>
<sequence>MELWDIYDKCFIKTGRLHERGKPMADGDYHLVVHIYPINSNGQILIQKRADTVSWKPGYWAVTGGSAVSGDDAWATCQKELWEELGLKADRENASLAMMYRRHNSFCAVWIVRTDVSIDELRLQASEVKEARWATREDIKALANEGLWVDYFYMDFLFRLIDDELRTQMRS</sequence>
<dbReference type="Proteomes" id="UP000236497">
    <property type="component" value="Unassembled WGS sequence"/>
</dbReference>
<dbReference type="OrthoDB" id="9786032at2"/>
<dbReference type="GO" id="GO:0003824">
    <property type="term" value="F:catalytic activity"/>
    <property type="evidence" value="ECO:0007669"/>
    <property type="project" value="UniProtKB-ARBA"/>
</dbReference>
<feature type="domain" description="Nudix hydrolase" evidence="1">
    <location>
        <begin position="28"/>
        <end position="156"/>
    </location>
</feature>
<dbReference type="PANTHER" id="PTHR10885:SF0">
    <property type="entry name" value="ISOPENTENYL-DIPHOSPHATE DELTA-ISOMERASE"/>
    <property type="match status" value="1"/>
</dbReference>
<name>A0A0H5SWY6_HERHM</name>
<reference evidence="2 3" key="1">
    <citation type="submission" date="2015-06" db="EMBL/GenBank/DDBJ databases">
        <authorList>
            <person name="Wibberg Daniel"/>
        </authorList>
    </citation>
    <scope>NUCLEOTIDE SEQUENCE [LARGE SCALE GENOMIC DNA]</scope>
    <source>
        <strain evidence="2 3">T3/55T</strain>
    </source>
</reference>
<dbReference type="AlphaFoldDB" id="A0A0H5SWY6"/>
<dbReference type="Gene3D" id="3.90.79.10">
    <property type="entry name" value="Nucleoside Triphosphate Pyrophosphohydrolase"/>
    <property type="match status" value="1"/>
</dbReference>
<dbReference type="SUPFAM" id="SSF55811">
    <property type="entry name" value="Nudix"/>
    <property type="match status" value="1"/>
</dbReference>